<proteinExistence type="predicted"/>
<reference evidence="2 3" key="1">
    <citation type="submission" date="2021-01" db="EMBL/GenBank/DDBJ databases">
        <title>Genome Sequencing of Type Strains.</title>
        <authorList>
            <person name="Lemaire J.F."/>
            <person name="Inderbitzin P."/>
            <person name="Collins S.B."/>
            <person name="Wespe N."/>
            <person name="Knight-Connoni V."/>
        </authorList>
    </citation>
    <scope>NUCLEOTIDE SEQUENCE [LARGE SCALE GENOMIC DNA]</scope>
    <source>
        <strain evidence="2 3">DSM 14730</strain>
    </source>
</reference>
<name>A0ABS2ZA14_9BACL</name>
<sequence length="271" mass="30816">MRTRKLHHTYDTENDNQIEELELEIGTFLDEYDVEYPTEEEIMLTIHAIRPHVPVKENKWNTAIKGMASIIKQAYEEMFYVSPLFWTANGLLFLIALTGVFVMDGNPYTMMMVLAPIPTITGLIEVLKSRNSGMAELEMSFKYSFQELILSKMLVVGGFNLVINLLVTISFGMLNQEILVSKLLLYWMTPFTVFTALSLLFVGRYRGIYSITGGVVLWLTSSVFLSQTTVVERIESMPAEIYLLVIAAAALTVLFQAIHIYKRGVSFETNH</sequence>
<feature type="transmembrane region" description="Helical" evidence="1">
    <location>
        <begin position="183"/>
        <end position="202"/>
    </location>
</feature>
<evidence type="ECO:0000313" key="2">
    <source>
        <dbReference type="EMBL" id="MBN3545020.1"/>
    </source>
</evidence>
<evidence type="ECO:0000313" key="3">
    <source>
        <dbReference type="Proteomes" id="UP001319060"/>
    </source>
</evidence>
<evidence type="ECO:0000256" key="1">
    <source>
        <dbReference type="SAM" id="Phobius"/>
    </source>
</evidence>
<dbReference type="Proteomes" id="UP001319060">
    <property type="component" value="Unassembled WGS sequence"/>
</dbReference>
<dbReference type="RefSeq" id="WP_188403339.1">
    <property type="nucleotide sequence ID" value="NZ_BMCE01000002.1"/>
</dbReference>
<protein>
    <submittedName>
        <fullName evidence="2">Uncharacterized protein</fullName>
    </submittedName>
</protein>
<feature type="transmembrane region" description="Helical" evidence="1">
    <location>
        <begin position="108"/>
        <end position="127"/>
    </location>
</feature>
<dbReference type="EMBL" id="JAFHKS010000042">
    <property type="protein sequence ID" value="MBN3545020.1"/>
    <property type="molecule type" value="Genomic_DNA"/>
</dbReference>
<feature type="transmembrane region" description="Helical" evidence="1">
    <location>
        <begin position="209"/>
        <end position="229"/>
    </location>
</feature>
<keyword evidence="1" id="KW-0472">Membrane</keyword>
<accession>A0ABS2ZA14</accession>
<feature type="transmembrane region" description="Helical" evidence="1">
    <location>
        <begin position="79"/>
        <end position="102"/>
    </location>
</feature>
<keyword evidence="3" id="KW-1185">Reference proteome</keyword>
<organism evidence="2 3">
    <name type="scientific">Fictibacillus barbaricus</name>
    <dbReference type="NCBI Taxonomy" id="182136"/>
    <lineage>
        <taxon>Bacteria</taxon>
        <taxon>Bacillati</taxon>
        <taxon>Bacillota</taxon>
        <taxon>Bacilli</taxon>
        <taxon>Bacillales</taxon>
        <taxon>Fictibacillaceae</taxon>
        <taxon>Fictibacillus</taxon>
    </lineage>
</organism>
<feature type="transmembrane region" description="Helical" evidence="1">
    <location>
        <begin position="241"/>
        <end position="261"/>
    </location>
</feature>
<feature type="transmembrane region" description="Helical" evidence="1">
    <location>
        <begin position="148"/>
        <end position="171"/>
    </location>
</feature>
<comment type="caution">
    <text evidence="2">The sequence shown here is derived from an EMBL/GenBank/DDBJ whole genome shotgun (WGS) entry which is preliminary data.</text>
</comment>
<gene>
    <name evidence="2" type="ORF">JYA64_06925</name>
</gene>
<keyword evidence="1" id="KW-0812">Transmembrane</keyword>
<keyword evidence="1" id="KW-1133">Transmembrane helix</keyword>